<keyword evidence="1" id="KW-0472">Membrane</keyword>
<evidence type="ECO:0000313" key="3">
    <source>
        <dbReference type="EMBL" id="KAK8871133.1"/>
    </source>
</evidence>
<dbReference type="PROSITE" id="PS00108">
    <property type="entry name" value="PROTEIN_KINASE_ST"/>
    <property type="match status" value="1"/>
</dbReference>
<dbReference type="InterPro" id="IPR011009">
    <property type="entry name" value="Kinase-like_dom_sf"/>
</dbReference>
<keyword evidence="1" id="KW-1133">Transmembrane helix</keyword>
<dbReference type="Gene3D" id="1.10.510.10">
    <property type="entry name" value="Transferase(Phosphotransferase) domain 1"/>
    <property type="match status" value="1"/>
</dbReference>
<gene>
    <name evidence="3" type="ORF">M9Y10_009046</name>
</gene>
<proteinExistence type="predicted"/>
<name>A0ABR2J0X9_9EUKA</name>
<dbReference type="InterPro" id="IPR001245">
    <property type="entry name" value="Ser-Thr/Tyr_kinase_cat_dom"/>
</dbReference>
<dbReference type="InterPro" id="IPR008271">
    <property type="entry name" value="Ser/Thr_kinase_AS"/>
</dbReference>
<evidence type="ECO:0000259" key="2">
    <source>
        <dbReference type="PROSITE" id="PS50011"/>
    </source>
</evidence>
<dbReference type="Proteomes" id="UP001470230">
    <property type="component" value="Unassembled WGS sequence"/>
</dbReference>
<sequence length="315" mass="36139">MLHTQTEDSYPIDVPMTFKAYNIVAVLGCGSTSVVCLVKNIYSGQQYSAKIISKVDVENRHILNSIYTEIELLRKLDNPHIVKLQDSFEIENNKKEKFIVIIMEYCENGDLLTYATKHGFLSDNQKKKIILGFLSAIKYLHSKGISHGDIKAENILLGKNYSAKLCDFGYSRTSKIAGDESKNGTLYYAAPELFYKGKFDTLKSDIWSIGITLYSLSELQFPFKDGDQDYIVQQIIRGNLSIRQGMEKKLRSLVEKCTQIKPESRPTIDDLIKDDYFFIGFKQLPIKKNLIMKKLTFDYLKDNNYTTYAKTSRNE</sequence>
<evidence type="ECO:0000313" key="4">
    <source>
        <dbReference type="Proteomes" id="UP001470230"/>
    </source>
</evidence>
<evidence type="ECO:0000256" key="1">
    <source>
        <dbReference type="SAM" id="Phobius"/>
    </source>
</evidence>
<comment type="caution">
    <text evidence="3">The sequence shown here is derived from an EMBL/GenBank/DDBJ whole genome shotgun (WGS) entry which is preliminary data.</text>
</comment>
<dbReference type="PANTHER" id="PTHR24362">
    <property type="entry name" value="SERINE/THREONINE-PROTEIN KINASE NEK"/>
    <property type="match status" value="1"/>
</dbReference>
<dbReference type="PRINTS" id="PR00109">
    <property type="entry name" value="TYRKINASE"/>
</dbReference>
<feature type="transmembrane region" description="Helical" evidence="1">
    <location>
        <begin position="20"/>
        <end position="42"/>
    </location>
</feature>
<dbReference type="InterPro" id="IPR000719">
    <property type="entry name" value="Prot_kinase_dom"/>
</dbReference>
<accession>A0ABR2J0X9</accession>
<feature type="domain" description="Protein kinase" evidence="2">
    <location>
        <begin position="21"/>
        <end position="277"/>
    </location>
</feature>
<dbReference type="Pfam" id="PF00069">
    <property type="entry name" value="Pkinase"/>
    <property type="match status" value="1"/>
</dbReference>
<dbReference type="SMART" id="SM00220">
    <property type="entry name" value="S_TKc"/>
    <property type="match status" value="1"/>
</dbReference>
<protein>
    <recommendedName>
        <fullName evidence="2">Protein kinase domain-containing protein</fullName>
    </recommendedName>
</protein>
<keyword evidence="1" id="KW-0812">Transmembrane</keyword>
<dbReference type="SUPFAM" id="SSF56112">
    <property type="entry name" value="Protein kinase-like (PK-like)"/>
    <property type="match status" value="1"/>
</dbReference>
<organism evidence="3 4">
    <name type="scientific">Tritrichomonas musculus</name>
    <dbReference type="NCBI Taxonomy" id="1915356"/>
    <lineage>
        <taxon>Eukaryota</taxon>
        <taxon>Metamonada</taxon>
        <taxon>Parabasalia</taxon>
        <taxon>Tritrichomonadida</taxon>
        <taxon>Tritrichomonadidae</taxon>
        <taxon>Tritrichomonas</taxon>
    </lineage>
</organism>
<dbReference type="PROSITE" id="PS50011">
    <property type="entry name" value="PROTEIN_KINASE_DOM"/>
    <property type="match status" value="1"/>
</dbReference>
<reference evidence="3 4" key="1">
    <citation type="submission" date="2024-04" db="EMBL/GenBank/DDBJ databases">
        <title>Tritrichomonas musculus Genome.</title>
        <authorList>
            <person name="Alves-Ferreira E."/>
            <person name="Grigg M."/>
            <person name="Lorenzi H."/>
            <person name="Galac M."/>
        </authorList>
    </citation>
    <scope>NUCLEOTIDE SEQUENCE [LARGE SCALE GENOMIC DNA]</scope>
    <source>
        <strain evidence="3 4">EAF2021</strain>
    </source>
</reference>
<dbReference type="PANTHER" id="PTHR24362:SF309">
    <property type="entry name" value="PROTEIN KINASE DOMAIN-CONTAINING PROTEIN"/>
    <property type="match status" value="1"/>
</dbReference>
<dbReference type="EMBL" id="JAPFFF010000014">
    <property type="protein sequence ID" value="KAK8871133.1"/>
    <property type="molecule type" value="Genomic_DNA"/>
</dbReference>
<keyword evidence="4" id="KW-1185">Reference proteome</keyword>